<evidence type="ECO:0000256" key="3">
    <source>
        <dbReference type="SAM" id="Phobius"/>
    </source>
</evidence>
<evidence type="ECO:0000313" key="6">
    <source>
        <dbReference type="Proteomes" id="UP000316079"/>
    </source>
</evidence>
<accession>A0A553PVX2</accession>
<feature type="domain" description="NACHT LRR and PYD" evidence="4">
    <location>
        <begin position="472"/>
        <end position="566"/>
    </location>
</feature>
<dbReference type="PANTHER" id="PTHR24106">
    <property type="entry name" value="NACHT, LRR AND CARD DOMAINS-CONTAINING"/>
    <property type="match status" value="1"/>
</dbReference>
<dbReference type="SUPFAM" id="SSF52047">
    <property type="entry name" value="RNI-like"/>
    <property type="match status" value="1"/>
</dbReference>
<feature type="transmembrane region" description="Helical" evidence="3">
    <location>
        <begin position="117"/>
        <end position="134"/>
    </location>
</feature>
<dbReference type="InterPro" id="IPR041267">
    <property type="entry name" value="NLRP_HD2"/>
</dbReference>
<feature type="transmembrane region" description="Helical" evidence="3">
    <location>
        <begin position="171"/>
        <end position="192"/>
    </location>
</feature>
<dbReference type="AlphaFoldDB" id="A0A553PVX2"/>
<keyword evidence="1" id="KW-0433">Leucine-rich repeat</keyword>
<gene>
    <name evidence="5" type="ORF">DNTS_011408</name>
</gene>
<name>A0A553PVX2_9TELE</name>
<sequence>MTELGRPEGRWGVLALLPVPLRPEAVPPSRSPGGVENLRLPFSEECSEEVAKEWTLKPWTSGEFGREVIVLVRVCTVYNSSKFLFDLGKFFWGVISTSFTSGYVVLLFVKYQGFSKVLYPLHTFIMALSVVFMMTRTFQAQAEVHIAPLTSLTHILLLLLLLPFLLFIFLIFLPLLLILLVFIFIIFFLSVFRDHTTFHKIRRTSPLESAWLEFVVLKEALMENEMPPAGMAEAAFALDLDYCPQDVLCEEEVVKHSHPPTLVQRPPEELMGFQVHSPGYKKQLLHPGKSNMSYLSSLSYLIELLDFVLLLHPQGISPFQQVLCSVPCLSLQIKPETGRSYHSQGQENRSGPHETVAKAHLSSLNVFPTELATEHNAQDIAVSEAVSIFTTALKDAEDTSSIENRCNSHFAGTFFQAKLETMNLAVAPKQPKDSINDLVQDDLKRFRSYLAEDERIGVSKLENADSTDDPCKTPLLHDLLTNAIEKAMQSLRGHLDLFLRFLMGISLESNQILLRGVLNFTEDTKDSIAKISKHINEMLKTRNLPPETSVNLIYCLLELRDSSIFTEVQGYLKREHKTKLSQSMCSVLAYTLLMSKEVVDELDIKSHSSTFGGYLNLLPAVRCCKKAILWDCKVQDQGCHYLASALRSNPLFLQELHMGSIPNLSEAPFFTEELLSLLIVGRVEGSLLPPTASELRNVQRCLLQRKLLLPLGGTVTKTLHLFLLLLNPMLQLDKFLMEKLSC</sequence>
<dbReference type="Gene3D" id="3.80.10.10">
    <property type="entry name" value="Ribonuclease Inhibitor"/>
    <property type="match status" value="1"/>
</dbReference>
<evidence type="ECO:0000256" key="1">
    <source>
        <dbReference type="ARBA" id="ARBA00022614"/>
    </source>
</evidence>
<dbReference type="Proteomes" id="UP000316079">
    <property type="component" value="Unassembled WGS sequence"/>
</dbReference>
<evidence type="ECO:0000259" key="4">
    <source>
        <dbReference type="Pfam" id="PF17776"/>
    </source>
</evidence>
<comment type="caution">
    <text evidence="5">The sequence shown here is derived from an EMBL/GenBank/DDBJ whole genome shotgun (WGS) entry which is preliminary data.</text>
</comment>
<evidence type="ECO:0000313" key="5">
    <source>
        <dbReference type="EMBL" id="TRY81843.1"/>
    </source>
</evidence>
<feature type="transmembrane region" description="Helical" evidence="3">
    <location>
        <begin position="90"/>
        <end position="111"/>
    </location>
</feature>
<dbReference type="InterPro" id="IPR032675">
    <property type="entry name" value="LRR_dom_sf"/>
</dbReference>
<dbReference type="STRING" id="623744.A0A553PVX2"/>
<organism evidence="5 6">
    <name type="scientific">Danionella cerebrum</name>
    <dbReference type="NCBI Taxonomy" id="2873325"/>
    <lineage>
        <taxon>Eukaryota</taxon>
        <taxon>Metazoa</taxon>
        <taxon>Chordata</taxon>
        <taxon>Craniata</taxon>
        <taxon>Vertebrata</taxon>
        <taxon>Euteleostomi</taxon>
        <taxon>Actinopterygii</taxon>
        <taxon>Neopterygii</taxon>
        <taxon>Teleostei</taxon>
        <taxon>Ostariophysi</taxon>
        <taxon>Cypriniformes</taxon>
        <taxon>Danionidae</taxon>
        <taxon>Danioninae</taxon>
        <taxon>Danionella</taxon>
    </lineage>
</organism>
<keyword evidence="3" id="KW-1133">Transmembrane helix</keyword>
<dbReference type="EMBL" id="SRMA01026592">
    <property type="protein sequence ID" value="TRY81843.1"/>
    <property type="molecule type" value="Genomic_DNA"/>
</dbReference>
<keyword evidence="3" id="KW-0812">Transmembrane</keyword>
<dbReference type="OrthoDB" id="120976at2759"/>
<proteinExistence type="predicted"/>
<dbReference type="InterPro" id="IPR051261">
    <property type="entry name" value="NLR"/>
</dbReference>
<reference evidence="5 6" key="1">
    <citation type="journal article" date="2019" name="Sci. Data">
        <title>Hybrid genome assembly and annotation of Danionella translucida.</title>
        <authorList>
            <person name="Kadobianskyi M."/>
            <person name="Schulze L."/>
            <person name="Schuelke M."/>
            <person name="Judkewitz B."/>
        </authorList>
    </citation>
    <scope>NUCLEOTIDE SEQUENCE [LARGE SCALE GENOMIC DNA]</scope>
    <source>
        <strain evidence="5 6">Bolton</strain>
    </source>
</reference>
<protein>
    <recommendedName>
        <fullName evidence="4">NACHT LRR and PYD domain-containing protein</fullName>
    </recommendedName>
</protein>
<keyword evidence="2" id="KW-0677">Repeat</keyword>
<dbReference type="Pfam" id="PF17776">
    <property type="entry name" value="NLRC4_HD2"/>
    <property type="match status" value="1"/>
</dbReference>
<keyword evidence="6" id="KW-1185">Reference proteome</keyword>
<keyword evidence="3" id="KW-0472">Membrane</keyword>
<feature type="transmembrane region" description="Helical" evidence="3">
    <location>
        <begin position="146"/>
        <end position="165"/>
    </location>
</feature>
<evidence type="ECO:0000256" key="2">
    <source>
        <dbReference type="ARBA" id="ARBA00022737"/>
    </source>
</evidence>